<name>A0A6N0P083_9CREN</name>
<dbReference type="Proteomes" id="UP000509301">
    <property type="component" value="Chromosome"/>
</dbReference>
<evidence type="ECO:0000313" key="1">
    <source>
        <dbReference type="EMBL" id="QKR01018.1"/>
    </source>
</evidence>
<protein>
    <submittedName>
        <fullName evidence="1">Metal-binding protein</fullName>
    </submittedName>
</protein>
<sequence length="86" mass="10219">MFLSKESGFHKDHIVGERSCDCEYFLFSTIYKEKDVCVHIKTFIIASRREDFVKLYVSDLDFKEILTEIFAYGKSLKLRKLLSLRE</sequence>
<reference evidence="1 2" key="1">
    <citation type="submission" date="2020-02" db="EMBL/GenBank/DDBJ databases">
        <title>Comparative genome analysis reveals the metabolism and evolution of the thermophilic archaeal genus Metallosphaera.</title>
        <authorList>
            <person name="Jiang C."/>
        </authorList>
    </citation>
    <scope>NUCLEOTIDE SEQUENCE [LARGE SCALE GENOMIC DNA]</scope>
    <source>
        <strain evidence="1 2">Ric-A</strain>
    </source>
</reference>
<dbReference type="EMBL" id="CP049074">
    <property type="protein sequence ID" value="QKR01018.1"/>
    <property type="molecule type" value="Genomic_DNA"/>
</dbReference>
<evidence type="ECO:0000313" key="2">
    <source>
        <dbReference type="Proteomes" id="UP000509301"/>
    </source>
</evidence>
<keyword evidence="2" id="KW-1185">Reference proteome</keyword>
<accession>A0A6N0P083</accession>
<proteinExistence type="predicted"/>
<dbReference type="AlphaFoldDB" id="A0A6N0P083"/>
<organism evidence="1 2">
    <name type="scientific">Metallosphaera tengchongensis</name>
    <dbReference type="NCBI Taxonomy" id="1532350"/>
    <lineage>
        <taxon>Archaea</taxon>
        <taxon>Thermoproteota</taxon>
        <taxon>Thermoprotei</taxon>
        <taxon>Sulfolobales</taxon>
        <taxon>Sulfolobaceae</taxon>
        <taxon>Metallosphaera</taxon>
    </lineage>
</organism>
<dbReference type="KEGG" id="mten:GWK48_05245"/>
<dbReference type="OrthoDB" id="35947at2157"/>
<gene>
    <name evidence="1" type="ORF">GWK48_05245</name>
</gene>